<evidence type="ECO:0000256" key="1">
    <source>
        <dbReference type="SAM" id="Phobius"/>
    </source>
</evidence>
<feature type="transmembrane region" description="Helical" evidence="1">
    <location>
        <begin position="241"/>
        <end position="260"/>
    </location>
</feature>
<comment type="caution">
    <text evidence="2">The sequence shown here is derived from an EMBL/GenBank/DDBJ whole genome shotgun (WGS) entry which is preliminary data.</text>
</comment>
<feature type="transmembrane region" description="Helical" evidence="1">
    <location>
        <begin position="154"/>
        <end position="175"/>
    </location>
</feature>
<organism evidence="2 3">
    <name type="scientific">Vasconcelosia minhoensis LEGE 07310</name>
    <dbReference type="NCBI Taxonomy" id="915328"/>
    <lineage>
        <taxon>Bacteria</taxon>
        <taxon>Bacillati</taxon>
        <taxon>Cyanobacteriota</taxon>
        <taxon>Cyanophyceae</taxon>
        <taxon>Nodosilineales</taxon>
        <taxon>Cymatolegaceae</taxon>
        <taxon>Vasconcelosia</taxon>
        <taxon>Vasconcelosia minhoensis</taxon>
    </lineage>
</organism>
<evidence type="ECO:0000313" key="3">
    <source>
        <dbReference type="Proteomes" id="UP000636505"/>
    </source>
</evidence>
<feature type="transmembrane region" description="Helical" evidence="1">
    <location>
        <begin position="308"/>
        <end position="327"/>
    </location>
</feature>
<dbReference type="RefSeq" id="WP_193907818.1">
    <property type="nucleotide sequence ID" value="NZ_JADEXG010000028.1"/>
</dbReference>
<proteinExistence type="predicted"/>
<dbReference type="Proteomes" id="UP000636505">
    <property type="component" value="Unassembled WGS sequence"/>
</dbReference>
<feature type="transmembrane region" description="Helical" evidence="1">
    <location>
        <begin position="390"/>
        <end position="410"/>
    </location>
</feature>
<reference evidence="2" key="1">
    <citation type="submission" date="2020-10" db="EMBL/GenBank/DDBJ databases">
        <authorList>
            <person name="Castelo-Branco R."/>
            <person name="Eusebio N."/>
            <person name="Adriana R."/>
            <person name="Vieira A."/>
            <person name="Brugerolle De Fraissinette N."/>
            <person name="Rezende De Castro R."/>
            <person name="Schneider M.P."/>
            <person name="Vasconcelos V."/>
            <person name="Leao P.N."/>
        </authorList>
    </citation>
    <scope>NUCLEOTIDE SEQUENCE</scope>
    <source>
        <strain evidence="2">LEGE 07310</strain>
    </source>
</reference>
<protein>
    <recommendedName>
        <fullName evidence="4">ABC transporter permease</fullName>
    </recommendedName>
</protein>
<feature type="transmembrane region" description="Helical" evidence="1">
    <location>
        <begin position="471"/>
        <end position="493"/>
    </location>
</feature>
<feature type="transmembrane region" description="Helical" evidence="1">
    <location>
        <begin position="281"/>
        <end position="302"/>
    </location>
</feature>
<feature type="transmembrane region" description="Helical" evidence="1">
    <location>
        <begin position="66"/>
        <end position="93"/>
    </location>
</feature>
<feature type="transmembrane region" description="Helical" evidence="1">
    <location>
        <begin position="187"/>
        <end position="208"/>
    </location>
</feature>
<feature type="transmembrane region" description="Helical" evidence="1">
    <location>
        <begin position="28"/>
        <end position="46"/>
    </location>
</feature>
<dbReference type="EMBL" id="JADEXG010000028">
    <property type="protein sequence ID" value="MBE9078204.1"/>
    <property type="molecule type" value="Genomic_DNA"/>
</dbReference>
<name>A0A8J7APJ6_9CYAN</name>
<dbReference type="AlphaFoldDB" id="A0A8J7APJ6"/>
<evidence type="ECO:0000313" key="2">
    <source>
        <dbReference type="EMBL" id="MBE9078204.1"/>
    </source>
</evidence>
<keyword evidence="1" id="KW-0472">Membrane</keyword>
<feature type="transmembrane region" description="Helical" evidence="1">
    <location>
        <begin position="358"/>
        <end position="378"/>
    </location>
</feature>
<feature type="transmembrane region" description="Helical" evidence="1">
    <location>
        <begin position="422"/>
        <end position="444"/>
    </location>
</feature>
<evidence type="ECO:0008006" key="4">
    <source>
        <dbReference type="Google" id="ProtNLM"/>
    </source>
</evidence>
<gene>
    <name evidence="2" type="ORF">IQ241_13030</name>
</gene>
<accession>A0A8J7APJ6</accession>
<keyword evidence="3" id="KW-1185">Reference proteome</keyword>
<keyword evidence="1" id="KW-1133">Transmembrane helix</keyword>
<feature type="transmembrane region" description="Helical" evidence="1">
    <location>
        <begin position="114"/>
        <end position="134"/>
    </location>
</feature>
<keyword evidence="1" id="KW-0812">Transmembrane</keyword>
<sequence length="504" mass="55396">MTSTWINQLGDWNPQLLRECRGRLKPRSLIAAVGLSLLVQGLIWLICHENARTPPLGEIDYEKQWYLIWNALTWTLPYVLFTSGTFFIIIDLMQEQKRGTLSFVRSSPRPSQEILLGKLLGVPLLAYLSILVAVPLHGAAAIASGQISPLLLLSYYLMLAAGAVLFFSLAMLVGLQGGSSGVVGPQSLSAFVFAGLTLTTLVPMFMLWNQLVTWQPLLPQRPEWDVNSVVEWSYLPINQNWLLSHGFTLINVGLFTALCWRVLRRRFRQPSASLLSKRQSYALVAYLEILGLGFFLSSQVSVSSATSGAIAMYLLSAVFILVLTFALSPSRQALADWVRYRMGRSGWQPLIWADKSPAVLAIGINCLVAIALIVPWFILLSEPADRAGAAVIALISAISTTSALLIYAALTQRIFAAKLRNPQIWAAVTVLVIAFIPAIVLGILQLNPDRVPASQFAWTLFGYPYLGDADVIGFAIAAILLQWLILGLLLTGLTRHLRQLASPS</sequence>